<keyword evidence="4" id="KW-1185">Reference proteome</keyword>
<dbReference type="EMBL" id="FOYW01000003">
    <property type="protein sequence ID" value="SFR82487.1"/>
    <property type="molecule type" value="Genomic_DNA"/>
</dbReference>
<evidence type="ECO:0000313" key="3">
    <source>
        <dbReference type="EMBL" id="SFR82487.1"/>
    </source>
</evidence>
<accession>A0A1I6JU66</accession>
<dbReference type="SUPFAM" id="SSF55874">
    <property type="entry name" value="ATPase domain of HSP90 chaperone/DNA topoisomerase II/histidine kinase"/>
    <property type="match status" value="1"/>
</dbReference>
<dbReference type="GO" id="GO:0016020">
    <property type="term" value="C:membrane"/>
    <property type="evidence" value="ECO:0007669"/>
    <property type="project" value="InterPro"/>
</dbReference>
<protein>
    <submittedName>
        <fullName evidence="3">Two-component system, LytT family, sensor histidine kinase AlgZ</fullName>
    </submittedName>
</protein>
<evidence type="ECO:0000256" key="1">
    <source>
        <dbReference type="SAM" id="Phobius"/>
    </source>
</evidence>
<gene>
    <name evidence="3" type="ORF">SAMN05216203_3307</name>
</gene>
<keyword evidence="1" id="KW-0812">Transmembrane</keyword>
<proteinExistence type="predicted"/>
<dbReference type="GO" id="GO:0000155">
    <property type="term" value="F:phosphorelay sensor kinase activity"/>
    <property type="evidence" value="ECO:0007669"/>
    <property type="project" value="InterPro"/>
</dbReference>
<dbReference type="RefSeq" id="WP_092015738.1">
    <property type="nucleotide sequence ID" value="NZ_FOYW01000003.1"/>
</dbReference>
<keyword evidence="1" id="KW-0472">Membrane</keyword>
<dbReference type="Proteomes" id="UP000198644">
    <property type="component" value="Unassembled WGS sequence"/>
</dbReference>
<feature type="transmembrane region" description="Helical" evidence="1">
    <location>
        <begin position="94"/>
        <end position="118"/>
    </location>
</feature>
<reference evidence="3 4" key="1">
    <citation type="submission" date="2016-10" db="EMBL/GenBank/DDBJ databases">
        <authorList>
            <person name="de Groot N.N."/>
        </authorList>
    </citation>
    <scope>NUCLEOTIDE SEQUENCE [LARGE SCALE GENOMIC DNA]</scope>
    <source>
        <strain evidence="3 4">CGMCC 1.9167</strain>
    </source>
</reference>
<dbReference type="AlphaFoldDB" id="A0A1I6JU66"/>
<dbReference type="STRING" id="650891.SAMN05216203_3307"/>
<feature type="transmembrane region" description="Helical" evidence="1">
    <location>
        <begin position="130"/>
        <end position="148"/>
    </location>
</feature>
<dbReference type="PANTHER" id="PTHR34220:SF7">
    <property type="entry name" value="SENSOR HISTIDINE KINASE YPDA"/>
    <property type="match status" value="1"/>
</dbReference>
<keyword evidence="1" id="KW-1133">Transmembrane helix</keyword>
<keyword evidence="3" id="KW-0808">Transferase</keyword>
<sequence>MTSGSGKNRPNDDLTSPGNGFFVPDLCRVRSVFMLVVSSELMALLLAMAHARGQWIDWSYFGLVSMLVQWTVLTCAALICLARPWLSRRSTAGATLAMVVLVAVDVVVFSSLASTFIYPEPGPERWQATGKSLLIAVIATLMVLRYFYLQHQWRQQKQAEMTYRLTALQARIHPHFLFNSMNTIASLISTRPEQAEDAVLDLSELFRASLRTSERLVPLSEELGLCRRYLALEQLRLGDRLTVEWRTDPTLANQAIPPLTLQPLVENAIYHGIQPRTAGGTIVIESQRSGDYVYLLVQNPLPEPGAQEHQGNRVAFSNTQARIQALFGETAVLKNSRQENRYTVTLRLPWQTVSRYP</sequence>
<dbReference type="Pfam" id="PF06580">
    <property type="entry name" value="His_kinase"/>
    <property type="match status" value="1"/>
</dbReference>
<feature type="domain" description="Signal transduction histidine kinase internal region" evidence="2">
    <location>
        <begin position="164"/>
        <end position="241"/>
    </location>
</feature>
<feature type="transmembrane region" description="Helical" evidence="1">
    <location>
        <begin position="58"/>
        <end position="82"/>
    </location>
</feature>
<dbReference type="PANTHER" id="PTHR34220">
    <property type="entry name" value="SENSOR HISTIDINE KINASE YPDA"/>
    <property type="match status" value="1"/>
</dbReference>
<name>A0A1I6JU66_9GAMM</name>
<dbReference type="Gene3D" id="3.30.565.10">
    <property type="entry name" value="Histidine kinase-like ATPase, C-terminal domain"/>
    <property type="match status" value="1"/>
</dbReference>
<dbReference type="InterPro" id="IPR010559">
    <property type="entry name" value="Sig_transdc_His_kin_internal"/>
</dbReference>
<dbReference type="InterPro" id="IPR050640">
    <property type="entry name" value="Bact_2-comp_sensor_kinase"/>
</dbReference>
<feature type="transmembrane region" description="Helical" evidence="1">
    <location>
        <begin position="32"/>
        <end position="52"/>
    </location>
</feature>
<keyword evidence="3" id="KW-0418">Kinase</keyword>
<organism evidence="3 4">
    <name type="scientific">Marinobacter daqiaonensis</name>
    <dbReference type="NCBI Taxonomy" id="650891"/>
    <lineage>
        <taxon>Bacteria</taxon>
        <taxon>Pseudomonadati</taxon>
        <taxon>Pseudomonadota</taxon>
        <taxon>Gammaproteobacteria</taxon>
        <taxon>Pseudomonadales</taxon>
        <taxon>Marinobacteraceae</taxon>
        <taxon>Marinobacter</taxon>
    </lineage>
</organism>
<dbReference type="InterPro" id="IPR036890">
    <property type="entry name" value="HATPase_C_sf"/>
</dbReference>
<evidence type="ECO:0000259" key="2">
    <source>
        <dbReference type="Pfam" id="PF06580"/>
    </source>
</evidence>
<dbReference type="OrthoDB" id="2514702at2"/>
<evidence type="ECO:0000313" key="4">
    <source>
        <dbReference type="Proteomes" id="UP000198644"/>
    </source>
</evidence>